<comment type="caution">
    <text evidence="1">The sequence shown here is derived from an EMBL/GenBank/DDBJ whole genome shotgun (WGS) entry which is preliminary data.</text>
</comment>
<gene>
    <name evidence="1" type="ORF">P5F74_18745</name>
</gene>
<dbReference type="Proteomes" id="UP001341820">
    <property type="component" value="Unassembled WGS sequence"/>
</dbReference>
<sequence>MDNLQTNLNGSTPALAPAGGTVNRVSYNSMDSRRIQQDVGAVKQEQLRKIEVGNGDLNYIIDGRKESEILTNLRVKKGGIRLDTKAMEIIYQKIANTLTTIIPEDWEEVYVYTEMREGYKCVFFYYYPKGRKEPIHSLDIPDWFLLDEDEYESNEYELYKLFSLLRKEFQDQGKEPWNALTFILDDTGKMKIDLVYEDVSQMSPVDKRSFWESKYLGIRSE</sequence>
<reference evidence="1 2" key="1">
    <citation type="submission" date="2023-03" db="EMBL/GenBank/DDBJ databases">
        <title>Bacillus Genome Sequencing.</title>
        <authorList>
            <person name="Dunlap C."/>
        </authorList>
    </citation>
    <scope>NUCLEOTIDE SEQUENCE [LARGE SCALE GENOMIC DNA]</scope>
    <source>
        <strain evidence="1 2">B-4107</strain>
    </source>
</reference>
<evidence type="ECO:0000313" key="2">
    <source>
        <dbReference type="Proteomes" id="UP001341820"/>
    </source>
</evidence>
<dbReference type="EMBL" id="JAROAS010000054">
    <property type="protein sequence ID" value="MED4130157.1"/>
    <property type="molecule type" value="Genomic_DNA"/>
</dbReference>
<dbReference type="NCBIfam" id="TIGR01741">
    <property type="entry name" value="staph_tand_hypo"/>
    <property type="match status" value="1"/>
</dbReference>
<dbReference type="InterPro" id="IPR006728">
    <property type="entry name" value="YezG-like"/>
</dbReference>
<keyword evidence="2" id="KW-1185">Reference proteome</keyword>
<name>A0ABU6NTM8_9BACI</name>
<dbReference type="Pfam" id="PF04634">
    <property type="entry name" value="YezG-like"/>
    <property type="match status" value="1"/>
</dbReference>
<protein>
    <submittedName>
        <fullName evidence="1">DUF600 family protein</fullName>
    </submittedName>
</protein>
<dbReference type="InterPro" id="IPR036170">
    <property type="entry name" value="YezG-like_sf"/>
</dbReference>
<organism evidence="1 2">
    <name type="scientific">Shouchella miscanthi</name>
    <dbReference type="NCBI Taxonomy" id="2598861"/>
    <lineage>
        <taxon>Bacteria</taxon>
        <taxon>Bacillati</taxon>
        <taxon>Bacillota</taxon>
        <taxon>Bacilli</taxon>
        <taxon>Bacillales</taxon>
        <taxon>Bacillaceae</taxon>
        <taxon>Shouchella</taxon>
    </lineage>
</organism>
<dbReference type="RefSeq" id="WP_328238771.1">
    <property type="nucleotide sequence ID" value="NZ_JAROAS010000054.1"/>
</dbReference>
<proteinExistence type="predicted"/>
<accession>A0ABU6NTM8</accession>
<evidence type="ECO:0000313" key="1">
    <source>
        <dbReference type="EMBL" id="MED4130157.1"/>
    </source>
</evidence>
<dbReference type="SUPFAM" id="SSF160424">
    <property type="entry name" value="BH3703-like"/>
    <property type="match status" value="1"/>
</dbReference>
<dbReference type="Gene3D" id="3.30.500.20">
    <property type="entry name" value="BH3703-like domains"/>
    <property type="match status" value="1"/>
</dbReference>